<feature type="compositionally biased region" description="Low complexity" evidence="5">
    <location>
        <begin position="140"/>
        <end position="152"/>
    </location>
</feature>
<dbReference type="PANTHER" id="PTHR45931:SF16">
    <property type="entry name" value="RING_U-BOX SUPERFAMILY PROTEIN"/>
    <property type="match status" value="1"/>
</dbReference>
<dbReference type="PANTHER" id="PTHR45931">
    <property type="entry name" value="SI:CH211-59O9.10"/>
    <property type="match status" value="1"/>
</dbReference>
<feature type="compositionally biased region" description="Basic and acidic residues" evidence="5">
    <location>
        <begin position="199"/>
        <end position="209"/>
    </location>
</feature>
<keyword evidence="8" id="KW-1185">Reference proteome</keyword>
<dbReference type="Gene3D" id="3.30.40.10">
    <property type="entry name" value="Zinc/RING finger domain, C3HC4 (zinc finger)"/>
    <property type="match status" value="1"/>
</dbReference>
<dbReference type="CDD" id="cd16448">
    <property type="entry name" value="RING-H2"/>
    <property type="match status" value="1"/>
</dbReference>
<reference evidence="7 8" key="1">
    <citation type="submission" date="2024-10" db="EMBL/GenBank/DDBJ databases">
        <title>Updated reference genomes for cyclostephanoid diatoms.</title>
        <authorList>
            <person name="Roberts W.R."/>
            <person name="Alverson A.J."/>
        </authorList>
    </citation>
    <scope>NUCLEOTIDE SEQUENCE [LARGE SCALE GENOMIC DNA]</scope>
    <source>
        <strain evidence="7 8">AJA276-08</strain>
    </source>
</reference>
<dbReference type="EMBL" id="JALLAZ020000825">
    <property type="protein sequence ID" value="KAL3786515.1"/>
    <property type="molecule type" value="Genomic_DNA"/>
</dbReference>
<accession>A0ABD3PEM0</accession>
<feature type="domain" description="RING-type" evidence="6">
    <location>
        <begin position="767"/>
        <end position="815"/>
    </location>
</feature>
<feature type="region of interest" description="Disordered" evidence="5">
    <location>
        <begin position="90"/>
        <end position="177"/>
    </location>
</feature>
<dbReference type="GO" id="GO:0008270">
    <property type="term" value="F:zinc ion binding"/>
    <property type="evidence" value="ECO:0007669"/>
    <property type="project" value="UniProtKB-KW"/>
</dbReference>
<dbReference type="SUPFAM" id="SSF57850">
    <property type="entry name" value="RING/U-box"/>
    <property type="match status" value="1"/>
</dbReference>
<feature type="compositionally biased region" description="Polar residues" evidence="5">
    <location>
        <begin position="416"/>
        <end position="425"/>
    </location>
</feature>
<dbReference type="SMART" id="SM00184">
    <property type="entry name" value="RING"/>
    <property type="match status" value="1"/>
</dbReference>
<proteinExistence type="predicted"/>
<evidence type="ECO:0000256" key="5">
    <source>
        <dbReference type="SAM" id="MobiDB-lite"/>
    </source>
</evidence>
<name>A0ABD3PEM0_9STRA</name>
<evidence type="ECO:0000256" key="1">
    <source>
        <dbReference type="ARBA" id="ARBA00022723"/>
    </source>
</evidence>
<comment type="caution">
    <text evidence="7">The sequence shown here is derived from an EMBL/GenBank/DDBJ whole genome shotgun (WGS) entry which is preliminary data.</text>
</comment>
<sequence>MATADGSASSPASPSENNHRVGLLPSLPPVRSSQSRLLGLASSSSGGGGGGPGSSDNFARYGSIRPPVSVVQDEFLDIYRLWREHAESLDGIDDCDDDCGCRRRHRPPSGMAGGDDHRQQQQGAASSWAGHMARVQTFHSRYYPSSSSARSSWVDRDDDDDDDGGGGRGGGAADLFEPMSSGLLLSNVAANVDDRYRERKCQDEEKVSVGDEDDDEEESVKDCERDVGRASSSGDDDERKKLEGMASLMFRQGSRLTGSIEYQHEAFRSDYELVVMEGDGRDELGRPKGMLARHKIEGDQQCVFVKLRIVSVNSSSARAEDDLGSVQDEGMSQEGYATGENDGIDGDNRANVLSEEKLTIQIEYVDGENSICGRWNHDRLCFSGIVKKLTEGEGGHHQLGGTVMGGLVSGHRRANNESSRPSEGNNPRKPTFASGVRKFSLSPSTHLHPRGVFPAPSWPTLSEALSHMALISQADTTDRINDLDQDPSSIHPIQTKGEDYKSETCRALLDEIASPDNYKLVLHRSRTDTLRRGTLKKLVELGSIIDFSELARKRSVAKRREKWRGWVRKHTPGGLRRILRRDRTSKKNGGEDYSLAKDDLQKKKVQFYDLLAAISWGDLLVEASIQSEKTCANFRRQTALLDNLTFESDEYKAQVMADLRSNGMTVAGSHFDWDQCIQMGRAVALGWSWFERGSWNCFERSAVVGKRCVYLLFIMHSRLETNHKHLEKAFRDADSRLTDMQLRRIKEGSCAAFALLKAKEREEAGVCGVCQCDMDEETEKTDDANPAVCLPCSHVFHWDCVKKWLHDHSSCPSCRFDLTESAKQNDSVEGVQTQ</sequence>
<feature type="compositionally biased region" description="Acidic residues" evidence="5">
    <location>
        <begin position="210"/>
        <end position="219"/>
    </location>
</feature>
<evidence type="ECO:0000259" key="6">
    <source>
        <dbReference type="PROSITE" id="PS50089"/>
    </source>
</evidence>
<evidence type="ECO:0000313" key="7">
    <source>
        <dbReference type="EMBL" id="KAL3786515.1"/>
    </source>
</evidence>
<dbReference type="PROSITE" id="PS50089">
    <property type="entry name" value="ZF_RING_2"/>
    <property type="match status" value="1"/>
</dbReference>
<feature type="region of interest" description="Disordered" evidence="5">
    <location>
        <begin position="1"/>
        <end position="62"/>
    </location>
</feature>
<feature type="region of interest" description="Disordered" evidence="5">
    <location>
        <begin position="408"/>
        <end position="433"/>
    </location>
</feature>
<dbReference type="InterPro" id="IPR013083">
    <property type="entry name" value="Znf_RING/FYVE/PHD"/>
</dbReference>
<keyword evidence="3" id="KW-0862">Zinc</keyword>
<organism evidence="7 8">
    <name type="scientific">Stephanodiscus triporus</name>
    <dbReference type="NCBI Taxonomy" id="2934178"/>
    <lineage>
        <taxon>Eukaryota</taxon>
        <taxon>Sar</taxon>
        <taxon>Stramenopiles</taxon>
        <taxon>Ochrophyta</taxon>
        <taxon>Bacillariophyta</taxon>
        <taxon>Coscinodiscophyceae</taxon>
        <taxon>Thalassiosirophycidae</taxon>
        <taxon>Stephanodiscales</taxon>
        <taxon>Stephanodiscaceae</taxon>
        <taxon>Stephanodiscus</taxon>
    </lineage>
</organism>
<protein>
    <recommendedName>
        <fullName evidence="6">RING-type domain-containing protein</fullName>
    </recommendedName>
</protein>
<dbReference type="InterPro" id="IPR001841">
    <property type="entry name" value="Znf_RING"/>
</dbReference>
<feature type="region of interest" description="Disordered" evidence="5">
    <location>
        <begin position="320"/>
        <end position="347"/>
    </location>
</feature>
<dbReference type="AlphaFoldDB" id="A0ABD3PEM0"/>
<evidence type="ECO:0000256" key="3">
    <source>
        <dbReference type="ARBA" id="ARBA00022833"/>
    </source>
</evidence>
<evidence type="ECO:0000256" key="4">
    <source>
        <dbReference type="PROSITE-ProRule" id="PRU00175"/>
    </source>
</evidence>
<evidence type="ECO:0000256" key="2">
    <source>
        <dbReference type="ARBA" id="ARBA00022771"/>
    </source>
</evidence>
<keyword evidence="1" id="KW-0479">Metal-binding</keyword>
<feature type="compositionally biased region" description="Low complexity" evidence="5">
    <location>
        <begin position="32"/>
        <end position="44"/>
    </location>
</feature>
<evidence type="ECO:0000313" key="8">
    <source>
        <dbReference type="Proteomes" id="UP001530315"/>
    </source>
</evidence>
<dbReference type="InterPro" id="IPR051834">
    <property type="entry name" value="RING_finger_E3_ligase"/>
</dbReference>
<gene>
    <name evidence="7" type="ORF">ACHAW5_002055</name>
</gene>
<keyword evidence="2 4" id="KW-0863">Zinc-finger</keyword>
<dbReference type="Proteomes" id="UP001530315">
    <property type="component" value="Unassembled WGS sequence"/>
</dbReference>
<feature type="region of interest" description="Disordered" evidence="5">
    <location>
        <begin position="199"/>
        <end position="239"/>
    </location>
</feature>
<dbReference type="Pfam" id="PF13639">
    <property type="entry name" value="zf-RING_2"/>
    <property type="match status" value="1"/>
</dbReference>